<evidence type="ECO:0000256" key="1">
    <source>
        <dbReference type="SAM" id="MobiDB-lite"/>
    </source>
</evidence>
<accession>A0A158L5A4</accession>
<feature type="region of interest" description="Disordered" evidence="1">
    <location>
        <begin position="1"/>
        <end position="20"/>
    </location>
</feature>
<dbReference type="AlphaFoldDB" id="A0A158L5A4"/>
<name>A0A158L5A4_9BURK</name>
<comment type="caution">
    <text evidence="2">The sequence shown here is derived from an EMBL/GenBank/DDBJ whole genome shotgun (WGS) entry which is preliminary data.</text>
</comment>
<evidence type="ECO:0000313" key="2">
    <source>
        <dbReference type="EMBL" id="SAL88614.1"/>
    </source>
</evidence>
<keyword evidence="3" id="KW-1185">Reference proteome</keyword>
<dbReference type="EMBL" id="FCOL02000521">
    <property type="protein sequence ID" value="SAL88614.1"/>
    <property type="molecule type" value="Genomic_DNA"/>
</dbReference>
<organism evidence="2 3">
    <name type="scientific">Caballeronia terrestris</name>
    <dbReference type="NCBI Taxonomy" id="1226301"/>
    <lineage>
        <taxon>Bacteria</taxon>
        <taxon>Pseudomonadati</taxon>
        <taxon>Pseudomonadota</taxon>
        <taxon>Betaproteobacteria</taxon>
        <taxon>Burkholderiales</taxon>
        <taxon>Burkholderiaceae</taxon>
        <taxon>Caballeronia</taxon>
    </lineage>
</organism>
<protein>
    <submittedName>
        <fullName evidence="2">Uncharacterized protein</fullName>
    </submittedName>
</protein>
<sequence>MTSQPSADRGTAGTVPVQASIWRDDQPFSKNALPYV</sequence>
<evidence type="ECO:0000313" key="3">
    <source>
        <dbReference type="Proteomes" id="UP000054925"/>
    </source>
</evidence>
<proteinExistence type="predicted"/>
<gene>
    <name evidence="2" type="ORF">AWB67_07629</name>
</gene>
<dbReference type="Proteomes" id="UP000054925">
    <property type="component" value="Unassembled WGS sequence"/>
</dbReference>
<reference evidence="2" key="1">
    <citation type="submission" date="2016-01" db="EMBL/GenBank/DDBJ databases">
        <authorList>
            <person name="Peeters C."/>
        </authorList>
    </citation>
    <scope>NUCLEOTIDE SEQUENCE [LARGE SCALE GENOMIC DNA]</scope>
    <source>
        <strain evidence="2">LMG 22937</strain>
    </source>
</reference>